<dbReference type="SMART" id="SM00501">
    <property type="entry name" value="BRIGHT"/>
    <property type="match status" value="1"/>
</dbReference>
<dbReference type="SUPFAM" id="SSF46774">
    <property type="entry name" value="ARID-like"/>
    <property type="match status" value="1"/>
</dbReference>
<name>V4M6E8_EUTSA</name>
<dbReference type="SMART" id="SM01014">
    <property type="entry name" value="ARID"/>
    <property type="match status" value="1"/>
</dbReference>
<dbReference type="Gramene" id="ESQ51864">
    <property type="protein sequence ID" value="ESQ51864"/>
    <property type="gene ID" value="EUTSA_v10017860mg"/>
</dbReference>
<dbReference type="PANTHER" id="PTHR46691">
    <property type="entry name" value="HIGH MOBILITY GROUP B PROTEIN 9"/>
    <property type="match status" value="1"/>
</dbReference>
<evidence type="ECO:0000259" key="2">
    <source>
        <dbReference type="PROSITE" id="PS51011"/>
    </source>
</evidence>
<dbReference type="KEGG" id="eus:EUTSA_v10017860mg"/>
<evidence type="ECO:0000313" key="3">
    <source>
        <dbReference type="EMBL" id="ESQ51864.1"/>
    </source>
</evidence>
<protein>
    <recommendedName>
        <fullName evidence="2">ARID domain-containing protein</fullName>
    </recommendedName>
</protein>
<dbReference type="InterPro" id="IPR036431">
    <property type="entry name" value="ARID_dom_sf"/>
</dbReference>
<sequence>MNNTARAYPSHLASYEDVVANKDLFMSTLKKLHSEMGTKFWIPKVRFRDLDLHKLFVEVTSRGGIEQIVREEKWQVVFDTFNFPKSQRNPIFTKHVRRHYYSLLHDYEIVYFFKARGQFPPLIGLVYGRIRNGYLVTFTMGSWKLEGVLYESTEKRVTQDTERRSYDVFPNTLTDKANPQELFKTGISQWNKINKKQEKEVIVDAVTLQQWPPKKNTEADAPIEDSEEGSSSGSCSEKDEDYYSDSELEKRSPWDETTLET</sequence>
<gene>
    <name evidence="3" type="ORF">EUTSA_v10017860mg</name>
</gene>
<dbReference type="AlphaFoldDB" id="V4M6E8"/>
<dbReference type="PANTHER" id="PTHR46691:SF5">
    <property type="entry name" value="HMG (HIGH MOBILITY GROUP) BOX PROTEIN"/>
    <property type="match status" value="1"/>
</dbReference>
<dbReference type="InterPro" id="IPR001606">
    <property type="entry name" value="ARID_dom"/>
</dbReference>
<reference evidence="3 4" key="1">
    <citation type="journal article" date="2013" name="Front. Plant Sci.">
        <title>The Reference Genome of the Halophytic Plant Eutrema salsugineum.</title>
        <authorList>
            <person name="Yang R."/>
            <person name="Jarvis D.E."/>
            <person name="Chen H."/>
            <person name="Beilstein M.A."/>
            <person name="Grimwood J."/>
            <person name="Jenkins J."/>
            <person name="Shu S."/>
            <person name="Prochnik S."/>
            <person name="Xin M."/>
            <person name="Ma C."/>
            <person name="Schmutz J."/>
            <person name="Wing R.A."/>
            <person name="Mitchell-Olds T."/>
            <person name="Schumaker K.S."/>
            <person name="Wang X."/>
        </authorList>
    </citation>
    <scope>NUCLEOTIDE SEQUENCE [LARGE SCALE GENOMIC DNA]</scope>
</reference>
<feature type="domain" description="ARID" evidence="2">
    <location>
        <begin position="19"/>
        <end position="112"/>
    </location>
</feature>
<accession>V4M6E8</accession>
<keyword evidence="4" id="KW-1185">Reference proteome</keyword>
<evidence type="ECO:0000313" key="4">
    <source>
        <dbReference type="Proteomes" id="UP000030689"/>
    </source>
</evidence>
<proteinExistence type="predicted"/>
<dbReference type="PROSITE" id="PS51011">
    <property type="entry name" value="ARID"/>
    <property type="match status" value="1"/>
</dbReference>
<dbReference type="Gene3D" id="1.10.150.60">
    <property type="entry name" value="ARID DNA-binding domain"/>
    <property type="match status" value="1"/>
</dbReference>
<feature type="region of interest" description="Disordered" evidence="1">
    <location>
        <begin position="213"/>
        <end position="261"/>
    </location>
</feature>
<dbReference type="Pfam" id="PF01388">
    <property type="entry name" value="ARID"/>
    <property type="match status" value="1"/>
</dbReference>
<organism evidence="3 4">
    <name type="scientific">Eutrema salsugineum</name>
    <name type="common">Saltwater cress</name>
    <name type="synonym">Sisymbrium salsugineum</name>
    <dbReference type="NCBI Taxonomy" id="72664"/>
    <lineage>
        <taxon>Eukaryota</taxon>
        <taxon>Viridiplantae</taxon>
        <taxon>Streptophyta</taxon>
        <taxon>Embryophyta</taxon>
        <taxon>Tracheophyta</taxon>
        <taxon>Spermatophyta</taxon>
        <taxon>Magnoliopsida</taxon>
        <taxon>eudicotyledons</taxon>
        <taxon>Gunneridae</taxon>
        <taxon>Pentapetalae</taxon>
        <taxon>rosids</taxon>
        <taxon>malvids</taxon>
        <taxon>Brassicales</taxon>
        <taxon>Brassicaceae</taxon>
        <taxon>Eutremeae</taxon>
        <taxon>Eutrema</taxon>
    </lineage>
</organism>
<dbReference type="OrthoDB" id="338531at2759"/>
<dbReference type="STRING" id="72664.V4M6E8"/>
<dbReference type="GO" id="GO:0003677">
    <property type="term" value="F:DNA binding"/>
    <property type="evidence" value="ECO:0007669"/>
    <property type="project" value="InterPro"/>
</dbReference>
<evidence type="ECO:0000256" key="1">
    <source>
        <dbReference type="SAM" id="MobiDB-lite"/>
    </source>
</evidence>
<dbReference type="EMBL" id="KI517385">
    <property type="protein sequence ID" value="ESQ51864.1"/>
    <property type="molecule type" value="Genomic_DNA"/>
</dbReference>
<dbReference type="eggNOG" id="KOG2744">
    <property type="taxonomic scope" value="Eukaryota"/>
</dbReference>
<dbReference type="Proteomes" id="UP000030689">
    <property type="component" value="Unassembled WGS sequence"/>
</dbReference>